<keyword evidence="4 7" id="KW-0812">Transmembrane</keyword>
<dbReference type="GO" id="GO:0005886">
    <property type="term" value="C:plasma membrane"/>
    <property type="evidence" value="ECO:0007669"/>
    <property type="project" value="UniProtKB-SubCell"/>
</dbReference>
<dbReference type="PANTHER" id="PTHR32243:SF18">
    <property type="entry name" value="INNER MEMBRANE ABC TRANSPORTER PERMEASE PROTEIN YCJP"/>
    <property type="match status" value="1"/>
</dbReference>
<evidence type="ECO:0000256" key="3">
    <source>
        <dbReference type="ARBA" id="ARBA00022475"/>
    </source>
</evidence>
<comment type="similarity">
    <text evidence="7">Belongs to the binding-protein-dependent transport system permease family.</text>
</comment>
<dbReference type="PANTHER" id="PTHR32243">
    <property type="entry name" value="MALTOSE TRANSPORT SYSTEM PERMEASE-RELATED"/>
    <property type="match status" value="1"/>
</dbReference>
<evidence type="ECO:0000256" key="5">
    <source>
        <dbReference type="ARBA" id="ARBA00022989"/>
    </source>
</evidence>
<keyword evidence="5 7" id="KW-1133">Transmembrane helix</keyword>
<keyword evidence="6 7" id="KW-0472">Membrane</keyword>
<keyword evidence="2 7" id="KW-0813">Transport</keyword>
<evidence type="ECO:0000256" key="1">
    <source>
        <dbReference type="ARBA" id="ARBA00004651"/>
    </source>
</evidence>
<evidence type="ECO:0000313" key="10">
    <source>
        <dbReference type="Proteomes" id="UP000318509"/>
    </source>
</evidence>
<evidence type="ECO:0000256" key="7">
    <source>
        <dbReference type="RuleBase" id="RU363032"/>
    </source>
</evidence>
<dbReference type="GO" id="GO:0055085">
    <property type="term" value="P:transmembrane transport"/>
    <property type="evidence" value="ECO:0007669"/>
    <property type="project" value="InterPro"/>
</dbReference>
<feature type="transmembrane region" description="Helical" evidence="7">
    <location>
        <begin position="92"/>
        <end position="119"/>
    </location>
</feature>
<name>A0A537K233_9BACT</name>
<feature type="transmembrane region" description="Helical" evidence="7">
    <location>
        <begin position="30"/>
        <end position="52"/>
    </location>
</feature>
<evidence type="ECO:0000259" key="8">
    <source>
        <dbReference type="PROSITE" id="PS50928"/>
    </source>
</evidence>
<protein>
    <submittedName>
        <fullName evidence="9">Carbohydrate ABC transporter permease</fullName>
    </submittedName>
</protein>
<dbReference type="Pfam" id="PF00528">
    <property type="entry name" value="BPD_transp_1"/>
    <property type="match status" value="1"/>
</dbReference>
<sequence length="299" mass="33041">MSGVEVIRGREARRAEGARRARGRLVRRHLLVYAGLLPFILIAVFPVFWMAVTAFKTDNDLVNPTVFPFWFHQPPTITHFTYLFQHTYYGDWIYNTMVIAACVSAITLLVAVPAGYALARVGLPGAENMGIAIFLGYLIPPILLFIPLSRVVGLTHLIDTKWALVLVYPTFTVPYCTWLLSGFFKTVPPEIEEAAQVDGCGRLSALLRTVIPVSWPGILTAVIFAFTLTMQDFLYSLVFVSVSDQKPVPLGVATDLIRGDVYYWGSLMAGALLVGIPVAILYSFFLDQFISGITSAAVK</sequence>
<feature type="domain" description="ABC transmembrane type-1" evidence="8">
    <location>
        <begin position="93"/>
        <end position="285"/>
    </location>
</feature>
<dbReference type="SUPFAM" id="SSF161098">
    <property type="entry name" value="MetI-like"/>
    <property type="match status" value="1"/>
</dbReference>
<dbReference type="Gene3D" id="1.10.3720.10">
    <property type="entry name" value="MetI-like"/>
    <property type="match status" value="1"/>
</dbReference>
<gene>
    <name evidence="9" type="ORF">E6H00_08690</name>
</gene>
<dbReference type="Proteomes" id="UP000318509">
    <property type="component" value="Unassembled WGS sequence"/>
</dbReference>
<feature type="transmembrane region" description="Helical" evidence="7">
    <location>
        <begin position="131"/>
        <end position="150"/>
    </location>
</feature>
<feature type="transmembrane region" description="Helical" evidence="7">
    <location>
        <begin position="205"/>
        <end position="228"/>
    </location>
</feature>
<accession>A0A537K233</accession>
<comment type="subcellular location">
    <subcellularLocation>
        <location evidence="1 7">Cell membrane</location>
        <topology evidence="1 7">Multi-pass membrane protein</topology>
    </subcellularLocation>
</comment>
<dbReference type="CDD" id="cd06261">
    <property type="entry name" value="TM_PBP2"/>
    <property type="match status" value="1"/>
</dbReference>
<dbReference type="EMBL" id="VBAK01000118">
    <property type="protein sequence ID" value="TMI89819.1"/>
    <property type="molecule type" value="Genomic_DNA"/>
</dbReference>
<feature type="transmembrane region" description="Helical" evidence="7">
    <location>
        <begin position="162"/>
        <end position="184"/>
    </location>
</feature>
<dbReference type="AlphaFoldDB" id="A0A537K233"/>
<dbReference type="PROSITE" id="PS50928">
    <property type="entry name" value="ABC_TM1"/>
    <property type="match status" value="1"/>
</dbReference>
<reference evidence="9 10" key="1">
    <citation type="journal article" date="2019" name="Nat. Microbiol.">
        <title>Mediterranean grassland soil C-N compound turnover is dependent on rainfall and depth, and is mediated by genomically divergent microorganisms.</title>
        <authorList>
            <person name="Diamond S."/>
            <person name="Andeer P.F."/>
            <person name="Li Z."/>
            <person name="Crits-Christoph A."/>
            <person name="Burstein D."/>
            <person name="Anantharaman K."/>
            <person name="Lane K.R."/>
            <person name="Thomas B.C."/>
            <person name="Pan C."/>
            <person name="Northen T.R."/>
            <person name="Banfield J.F."/>
        </authorList>
    </citation>
    <scope>NUCLEOTIDE SEQUENCE [LARGE SCALE GENOMIC DNA]</scope>
    <source>
        <strain evidence="9">NP_3</strain>
    </source>
</reference>
<dbReference type="InterPro" id="IPR050901">
    <property type="entry name" value="BP-dep_ABC_trans_perm"/>
</dbReference>
<evidence type="ECO:0000256" key="4">
    <source>
        <dbReference type="ARBA" id="ARBA00022692"/>
    </source>
</evidence>
<feature type="transmembrane region" description="Helical" evidence="7">
    <location>
        <begin position="261"/>
        <end position="285"/>
    </location>
</feature>
<dbReference type="InterPro" id="IPR035906">
    <property type="entry name" value="MetI-like_sf"/>
</dbReference>
<keyword evidence="3" id="KW-1003">Cell membrane</keyword>
<proteinExistence type="inferred from homology"/>
<evidence type="ECO:0000256" key="2">
    <source>
        <dbReference type="ARBA" id="ARBA00022448"/>
    </source>
</evidence>
<dbReference type="InterPro" id="IPR000515">
    <property type="entry name" value="MetI-like"/>
</dbReference>
<organism evidence="9 10">
    <name type="scientific">Candidatus Segetimicrobium genomatis</name>
    <dbReference type="NCBI Taxonomy" id="2569760"/>
    <lineage>
        <taxon>Bacteria</taxon>
        <taxon>Bacillati</taxon>
        <taxon>Candidatus Sysuimicrobiota</taxon>
        <taxon>Candidatus Sysuimicrobiia</taxon>
        <taxon>Candidatus Sysuimicrobiales</taxon>
        <taxon>Candidatus Segetimicrobiaceae</taxon>
        <taxon>Candidatus Segetimicrobium</taxon>
    </lineage>
</organism>
<evidence type="ECO:0000256" key="6">
    <source>
        <dbReference type="ARBA" id="ARBA00023136"/>
    </source>
</evidence>
<evidence type="ECO:0000313" key="9">
    <source>
        <dbReference type="EMBL" id="TMI89819.1"/>
    </source>
</evidence>
<comment type="caution">
    <text evidence="9">The sequence shown here is derived from an EMBL/GenBank/DDBJ whole genome shotgun (WGS) entry which is preliminary data.</text>
</comment>